<sequence>MMIQYPSYASSAAVSLGICATRIGDDCQERVRTSRSVDFLTDILLRAAVRLRVDDAMRPCASTRQKKLIQQTSVTTCNCYSWILNQSIALPLLYLQTRPRRLSNVLIEA</sequence>
<name>A0A7S2KUC5_9STRA</name>
<reference evidence="1" key="1">
    <citation type="submission" date="2021-01" db="EMBL/GenBank/DDBJ databases">
        <authorList>
            <person name="Corre E."/>
            <person name="Pelletier E."/>
            <person name="Niang G."/>
            <person name="Scheremetjew M."/>
            <person name="Finn R."/>
            <person name="Kale V."/>
            <person name="Holt S."/>
            <person name="Cochrane G."/>
            <person name="Meng A."/>
            <person name="Brown T."/>
            <person name="Cohen L."/>
        </authorList>
    </citation>
    <scope>NUCLEOTIDE SEQUENCE</scope>
    <source>
        <strain evidence="1">B650</strain>
    </source>
</reference>
<protein>
    <submittedName>
        <fullName evidence="1">Uncharacterized protein</fullName>
    </submittedName>
</protein>
<organism evidence="1">
    <name type="scientific">Leptocylindrus danicus</name>
    <dbReference type="NCBI Taxonomy" id="163516"/>
    <lineage>
        <taxon>Eukaryota</taxon>
        <taxon>Sar</taxon>
        <taxon>Stramenopiles</taxon>
        <taxon>Ochrophyta</taxon>
        <taxon>Bacillariophyta</taxon>
        <taxon>Coscinodiscophyceae</taxon>
        <taxon>Chaetocerotophycidae</taxon>
        <taxon>Leptocylindrales</taxon>
        <taxon>Leptocylindraceae</taxon>
        <taxon>Leptocylindrus</taxon>
    </lineage>
</organism>
<evidence type="ECO:0000313" key="1">
    <source>
        <dbReference type="EMBL" id="CAD9587045.1"/>
    </source>
</evidence>
<dbReference type="EMBL" id="HBGY01019080">
    <property type="protein sequence ID" value="CAD9587045.1"/>
    <property type="molecule type" value="Transcribed_RNA"/>
</dbReference>
<proteinExistence type="predicted"/>
<gene>
    <name evidence="1" type="ORF">LDAN0321_LOCUS12128</name>
</gene>
<dbReference type="AlphaFoldDB" id="A0A7S2KUC5"/>
<accession>A0A7S2KUC5</accession>